<proteinExistence type="predicted"/>
<evidence type="ECO:0000313" key="2">
    <source>
        <dbReference type="Proteomes" id="UP000075515"/>
    </source>
</evidence>
<protein>
    <submittedName>
        <fullName evidence="1">Uncharacterized protein</fullName>
    </submittedName>
</protein>
<comment type="caution">
    <text evidence="1">The sequence shown here is derived from an EMBL/GenBank/DDBJ whole genome shotgun (WGS) entry which is preliminary data.</text>
</comment>
<dbReference type="AlphaFoldDB" id="A0A150T2D3"/>
<dbReference type="Proteomes" id="UP000075515">
    <property type="component" value="Unassembled WGS sequence"/>
</dbReference>
<sequence length="60" mass="6414">MFCFLGISMRLTRREGVWEGVRGVANVLSSPQEQFSGAEIVQTACRSHVQTGTALAVSSG</sequence>
<accession>A0A150T2D3</accession>
<gene>
    <name evidence="1" type="ORF">BE18_16360</name>
</gene>
<reference evidence="1 2" key="1">
    <citation type="submission" date="2014-02" db="EMBL/GenBank/DDBJ databases">
        <title>The small core and large imbalanced accessory genome model reveals a collaborative survival strategy of Sorangium cellulosum strains in nature.</title>
        <authorList>
            <person name="Han K."/>
            <person name="Peng R."/>
            <person name="Blom J."/>
            <person name="Li Y.-Z."/>
        </authorList>
    </citation>
    <scope>NUCLEOTIDE SEQUENCE [LARGE SCALE GENOMIC DNA]</scope>
    <source>
        <strain evidence="1 2">So0149</strain>
    </source>
</reference>
<name>A0A150T2D3_SORCE</name>
<evidence type="ECO:0000313" key="1">
    <source>
        <dbReference type="EMBL" id="KYF98882.1"/>
    </source>
</evidence>
<dbReference type="EMBL" id="JEMC01001204">
    <property type="protein sequence ID" value="KYF98882.1"/>
    <property type="molecule type" value="Genomic_DNA"/>
</dbReference>
<organism evidence="1 2">
    <name type="scientific">Sorangium cellulosum</name>
    <name type="common">Polyangium cellulosum</name>
    <dbReference type="NCBI Taxonomy" id="56"/>
    <lineage>
        <taxon>Bacteria</taxon>
        <taxon>Pseudomonadati</taxon>
        <taxon>Myxococcota</taxon>
        <taxon>Polyangia</taxon>
        <taxon>Polyangiales</taxon>
        <taxon>Polyangiaceae</taxon>
        <taxon>Sorangium</taxon>
    </lineage>
</organism>